<dbReference type="Gene3D" id="1.10.10.60">
    <property type="entry name" value="Homeodomain-like"/>
    <property type="match status" value="1"/>
</dbReference>
<dbReference type="Pfam" id="PF12625">
    <property type="entry name" value="Arabinose_bd"/>
    <property type="match status" value="1"/>
</dbReference>
<evidence type="ECO:0000259" key="4">
    <source>
        <dbReference type="PROSITE" id="PS01124"/>
    </source>
</evidence>
<organism evidence="5 6">
    <name type="scientific">Pseudomonas chlororaphis subsp. aureofaciens</name>
    <dbReference type="NCBI Taxonomy" id="587851"/>
    <lineage>
        <taxon>Bacteria</taxon>
        <taxon>Pseudomonadati</taxon>
        <taxon>Pseudomonadota</taxon>
        <taxon>Gammaproteobacteria</taxon>
        <taxon>Pseudomonadales</taxon>
        <taxon>Pseudomonadaceae</taxon>
        <taxon>Pseudomonas</taxon>
    </lineage>
</organism>
<evidence type="ECO:0000256" key="2">
    <source>
        <dbReference type="ARBA" id="ARBA00023125"/>
    </source>
</evidence>
<evidence type="ECO:0000313" key="6">
    <source>
        <dbReference type="Proteomes" id="UP000280455"/>
    </source>
</evidence>
<evidence type="ECO:0000256" key="3">
    <source>
        <dbReference type="ARBA" id="ARBA00023163"/>
    </source>
</evidence>
<keyword evidence="3" id="KW-0804">Transcription</keyword>
<dbReference type="Pfam" id="PF12833">
    <property type="entry name" value="HTH_18"/>
    <property type="match status" value="1"/>
</dbReference>
<dbReference type="PANTHER" id="PTHR47894">
    <property type="entry name" value="HTH-TYPE TRANSCRIPTIONAL REGULATOR GADX"/>
    <property type="match status" value="1"/>
</dbReference>
<dbReference type="AlphaFoldDB" id="A0AAD0ZI90"/>
<dbReference type="GO" id="GO:0005829">
    <property type="term" value="C:cytosol"/>
    <property type="evidence" value="ECO:0007669"/>
    <property type="project" value="TreeGrafter"/>
</dbReference>
<dbReference type="GO" id="GO:0003700">
    <property type="term" value="F:DNA-binding transcription factor activity"/>
    <property type="evidence" value="ECO:0007669"/>
    <property type="project" value="InterPro"/>
</dbReference>
<dbReference type="PROSITE" id="PS01124">
    <property type="entry name" value="HTH_ARAC_FAMILY_2"/>
    <property type="match status" value="1"/>
</dbReference>
<dbReference type="SUPFAM" id="SSF46689">
    <property type="entry name" value="Homeodomain-like"/>
    <property type="match status" value="1"/>
</dbReference>
<dbReference type="Proteomes" id="UP000280455">
    <property type="component" value="Chromosome"/>
</dbReference>
<dbReference type="EMBL" id="CP027750">
    <property type="protein sequence ID" value="AZE29993.1"/>
    <property type="molecule type" value="Genomic_DNA"/>
</dbReference>
<evidence type="ECO:0000256" key="1">
    <source>
        <dbReference type="ARBA" id="ARBA00023015"/>
    </source>
</evidence>
<dbReference type="GO" id="GO:0000976">
    <property type="term" value="F:transcription cis-regulatory region binding"/>
    <property type="evidence" value="ECO:0007669"/>
    <property type="project" value="TreeGrafter"/>
</dbReference>
<protein>
    <submittedName>
        <fullName evidence="5">Transcriptional regulator, AraC family</fullName>
    </submittedName>
</protein>
<dbReference type="InterPro" id="IPR020449">
    <property type="entry name" value="Tscrpt_reg_AraC-type_HTH"/>
</dbReference>
<dbReference type="RefSeq" id="WP_124301619.1">
    <property type="nucleotide sequence ID" value="NZ_CP027749.1"/>
</dbReference>
<feature type="domain" description="HTH araC/xylS-type" evidence="4">
    <location>
        <begin position="260"/>
        <end position="337"/>
    </location>
</feature>
<dbReference type="InterPro" id="IPR018060">
    <property type="entry name" value="HTH_AraC"/>
</dbReference>
<gene>
    <name evidence="5" type="ORF">C4K07_3208</name>
</gene>
<accession>A0AAD0ZI90</accession>
<evidence type="ECO:0000313" key="5">
    <source>
        <dbReference type="EMBL" id="AZE29993.1"/>
    </source>
</evidence>
<name>A0AAD0ZI90_9PSED</name>
<keyword evidence="1" id="KW-0805">Transcription regulation</keyword>
<dbReference type="InterPro" id="IPR032687">
    <property type="entry name" value="AraC-type_N"/>
</dbReference>
<dbReference type="PANTHER" id="PTHR47894:SF1">
    <property type="entry name" value="HTH-TYPE TRANSCRIPTIONAL REGULATOR VQSM"/>
    <property type="match status" value="1"/>
</dbReference>
<dbReference type="PRINTS" id="PR00032">
    <property type="entry name" value="HTHARAC"/>
</dbReference>
<dbReference type="InterPro" id="IPR009057">
    <property type="entry name" value="Homeodomain-like_sf"/>
</dbReference>
<dbReference type="SMART" id="SM00342">
    <property type="entry name" value="HTH_ARAC"/>
    <property type="match status" value="1"/>
</dbReference>
<sequence length="339" mass="37459">MTRPYPHWIVAPTIPARFVREMLGQLRLDACARAALLERCDLPIEALRDGYRVAPLNYRALSRLSVGLGADEAFGFFARPVPLGSFEQLLRLLVHLPTLADAFDEAARFYKLFDGSAPWRLETEGKIARLRLTPRPGAQTDSVLWPHMLLLSLWHTGSWLAGETLPLRRIVLPRQLTGFTAQTRFLFGRQPAFGAGAWLELPAVNLQAPLMRRPAEVARFARQLLPAVIAPGPLATFEAHLRALLCAAEPFAGLSEIQAAKALGISRQTLARRLAALGVTFLGVRDELRRDLACTLLARGSVSVAELAERLGYSEPSAFQRAFKQWTGLPPGAYRGGRR</sequence>
<keyword evidence="2" id="KW-0238">DNA-binding</keyword>
<reference evidence="5 6" key="1">
    <citation type="submission" date="2018-03" db="EMBL/GenBank/DDBJ databases">
        <title>Diversity of phytobeneficial traits revealed by whole-genome analysis of worldwide-isolated phenazine-producing Pseudomonas spp.</title>
        <authorList>
            <person name="Biessy A."/>
            <person name="Novinscak A."/>
            <person name="Blom J."/>
            <person name="Leger G."/>
            <person name="Thomashow L.S."/>
            <person name="Cazorla F.M."/>
            <person name="Josic D."/>
            <person name="Filion M."/>
        </authorList>
    </citation>
    <scope>NUCLEOTIDE SEQUENCE [LARGE SCALE GENOMIC DNA]</scope>
    <source>
        <strain evidence="5 6">ChPhzS24</strain>
    </source>
</reference>
<proteinExistence type="predicted"/>